<name>A0A8E2D4M0_9PORP</name>
<dbReference type="PANTHER" id="PTHR43330">
    <property type="entry name" value="METHIONINE AMINOPEPTIDASE"/>
    <property type="match status" value="1"/>
</dbReference>
<keyword evidence="2" id="KW-0645">Protease</keyword>
<dbReference type="InterPro" id="IPR036005">
    <property type="entry name" value="Creatinase/aminopeptidase-like"/>
</dbReference>
<dbReference type="PANTHER" id="PTHR43330:SF13">
    <property type="entry name" value="METHIONINE AMINOPEPTIDASE 2"/>
    <property type="match status" value="1"/>
</dbReference>
<dbReference type="RefSeq" id="WP_068187288.1">
    <property type="nucleotide sequence ID" value="NZ_JACCCY010000001.1"/>
</dbReference>
<dbReference type="InterPro" id="IPR000994">
    <property type="entry name" value="Pept_M24"/>
</dbReference>
<dbReference type="AlphaFoldDB" id="A0A8E2D4M0"/>
<keyword evidence="2" id="KW-0031">Aminopeptidase</keyword>
<feature type="domain" description="Peptidase M24" evidence="1">
    <location>
        <begin position="11"/>
        <end position="82"/>
    </location>
</feature>
<reference evidence="2 3" key="1">
    <citation type="submission" date="2020-07" db="EMBL/GenBank/DDBJ databases">
        <title>Genomic Encyclopedia of Type Strains, Phase IV (KMG-IV): sequencing the most valuable type-strain genomes for metagenomic binning, comparative biology and taxonomic classification.</title>
        <authorList>
            <person name="Goeker M."/>
        </authorList>
    </citation>
    <scope>NUCLEOTIDE SEQUENCE [LARGE SCALE GENOMIC DNA]</scope>
    <source>
        <strain evidence="2 3">DSM 23697</strain>
    </source>
</reference>
<dbReference type="Pfam" id="PF00557">
    <property type="entry name" value="Peptidase_M24"/>
    <property type="match status" value="1"/>
</dbReference>
<comment type="caution">
    <text evidence="2">The sequence shown here is derived from an EMBL/GenBank/DDBJ whole genome shotgun (WGS) entry which is preliminary data.</text>
</comment>
<evidence type="ECO:0000259" key="1">
    <source>
        <dbReference type="Pfam" id="PF00557"/>
    </source>
</evidence>
<keyword evidence="2" id="KW-0378">Hydrolase</keyword>
<dbReference type="GO" id="GO:0070006">
    <property type="term" value="F:metalloaminopeptidase activity"/>
    <property type="evidence" value="ECO:0007669"/>
    <property type="project" value="TreeGrafter"/>
</dbReference>
<dbReference type="Gene3D" id="3.90.230.10">
    <property type="entry name" value="Creatinase/methionine aminopeptidase superfamily"/>
    <property type="match status" value="1"/>
</dbReference>
<evidence type="ECO:0000313" key="3">
    <source>
        <dbReference type="Proteomes" id="UP000574332"/>
    </source>
</evidence>
<proteinExistence type="predicted"/>
<dbReference type="SUPFAM" id="SSF55920">
    <property type="entry name" value="Creatinase/aminopeptidase"/>
    <property type="match status" value="1"/>
</dbReference>
<evidence type="ECO:0000313" key="2">
    <source>
        <dbReference type="EMBL" id="NYI48815.1"/>
    </source>
</evidence>
<gene>
    <name evidence="2" type="ORF">F5613_000860</name>
</gene>
<accession>A0A8E2D4M0</accession>
<sequence>MIVQTDEDLNGIQEISDIVAITLKQMREYARIGMTTKELDNYGAGILKSYGAKSAPFVTYKFPGWTCISINNEMAHGISSSRICI</sequence>
<keyword evidence="3" id="KW-1185">Reference proteome</keyword>
<dbReference type="EMBL" id="JACCCY010000001">
    <property type="protein sequence ID" value="NYI48815.1"/>
    <property type="molecule type" value="Genomic_DNA"/>
</dbReference>
<protein>
    <submittedName>
        <fullName evidence="2">Methionine aminopeptidase</fullName>
    </submittedName>
</protein>
<organism evidence="2 3">
    <name type="scientific">Macellibacteroides fermentans</name>
    <dbReference type="NCBI Taxonomy" id="879969"/>
    <lineage>
        <taxon>Bacteria</taxon>
        <taxon>Pseudomonadati</taxon>
        <taxon>Bacteroidota</taxon>
        <taxon>Bacteroidia</taxon>
        <taxon>Bacteroidales</taxon>
        <taxon>Porphyromonadaceae</taxon>
        <taxon>Macellibacteroides</taxon>
    </lineage>
</organism>
<dbReference type="Proteomes" id="UP000574332">
    <property type="component" value="Unassembled WGS sequence"/>
</dbReference>